<dbReference type="InterPro" id="IPR003029">
    <property type="entry name" value="S1_domain"/>
</dbReference>
<organism evidence="6">
    <name type="scientific">Caldilinea aerophila</name>
    <dbReference type="NCBI Taxonomy" id="133453"/>
    <lineage>
        <taxon>Bacteria</taxon>
        <taxon>Bacillati</taxon>
        <taxon>Chloroflexota</taxon>
        <taxon>Caldilineae</taxon>
        <taxon>Caldilineales</taxon>
        <taxon>Caldilineaceae</taxon>
        <taxon>Caldilinea</taxon>
    </lineage>
</organism>
<dbReference type="GO" id="GO:0003735">
    <property type="term" value="F:structural constituent of ribosome"/>
    <property type="evidence" value="ECO:0007669"/>
    <property type="project" value="TreeGrafter"/>
</dbReference>
<keyword evidence="2" id="KW-0689">Ribosomal protein</keyword>
<feature type="compositionally biased region" description="Polar residues" evidence="4">
    <location>
        <begin position="311"/>
        <end position="320"/>
    </location>
</feature>
<evidence type="ECO:0000259" key="5">
    <source>
        <dbReference type="PROSITE" id="PS50126"/>
    </source>
</evidence>
<name>A0A7C1FFZ9_9CHLR</name>
<evidence type="ECO:0000256" key="2">
    <source>
        <dbReference type="ARBA" id="ARBA00022980"/>
    </source>
</evidence>
<dbReference type="GO" id="GO:1990904">
    <property type="term" value="C:ribonucleoprotein complex"/>
    <property type="evidence" value="ECO:0007669"/>
    <property type="project" value="UniProtKB-KW"/>
</dbReference>
<dbReference type="InterPro" id="IPR012340">
    <property type="entry name" value="NA-bd_OB-fold"/>
</dbReference>
<dbReference type="PANTHER" id="PTHR10724:SF7">
    <property type="entry name" value="SMALL RIBOSOMAL SUBUNIT PROTEIN BS1C"/>
    <property type="match status" value="1"/>
</dbReference>
<dbReference type="GO" id="GO:0006412">
    <property type="term" value="P:translation"/>
    <property type="evidence" value="ECO:0007669"/>
    <property type="project" value="TreeGrafter"/>
</dbReference>
<evidence type="ECO:0000256" key="3">
    <source>
        <dbReference type="ARBA" id="ARBA00023274"/>
    </source>
</evidence>
<dbReference type="SUPFAM" id="SSF50249">
    <property type="entry name" value="Nucleic acid-binding proteins"/>
    <property type="match status" value="2"/>
</dbReference>
<evidence type="ECO:0000313" key="6">
    <source>
        <dbReference type="EMBL" id="HDX31819.1"/>
    </source>
</evidence>
<dbReference type="CDD" id="cd05688">
    <property type="entry name" value="S1_RPS1_repeat_ec3"/>
    <property type="match status" value="1"/>
</dbReference>
<sequence>MSEQEFIQTQEVSASPLEKQPELPAASEPAGEAPQTDVVASQRESTVERADSSQPDAQTSGEGKRVVKLLSEGQQIQGKVKRITEFGAFIDIGVGRDGLIHISELSTTRVAKVTDVLHEGQEVTLWIKKLDRERNRISLTMIEPGKRTIRDLQVGEVVEGTVTRLLPYGAFVDIGVGRDALLHVREMSDGFVAKPEDVVKVGDTIEVRILDIARRRNRIDLTLKGLRSEPEPPAPVVEEKTAQPEPTAAEEPEEEPEDKFAHLEGLTAMQLAFLRAQERSGVTLPGTTKNKKHKRNQAAKKRAIQDEIIQRTLNAQQGKK</sequence>
<keyword evidence="3" id="KW-0687">Ribonucleoprotein</keyword>
<feature type="domain" description="S1 motif" evidence="5">
    <location>
        <begin position="73"/>
        <end position="142"/>
    </location>
</feature>
<dbReference type="FunFam" id="2.40.50.140:FF:000051">
    <property type="entry name" value="RNA-binding transcriptional accessory protein"/>
    <property type="match status" value="2"/>
</dbReference>
<feature type="region of interest" description="Disordered" evidence="4">
    <location>
        <begin position="225"/>
        <end position="260"/>
    </location>
</feature>
<dbReference type="GO" id="GO:0005737">
    <property type="term" value="C:cytoplasm"/>
    <property type="evidence" value="ECO:0007669"/>
    <property type="project" value="UniProtKB-ARBA"/>
</dbReference>
<comment type="similarity">
    <text evidence="1">Belongs to the bacterial ribosomal protein bS1 family.</text>
</comment>
<protein>
    <submittedName>
        <fullName evidence="6">S1 RNA-binding domain-containing protein</fullName>
    </submittedName>
</protein>
<dbReference type="InterPro" id="IPR050437">
    <property type="entry name" value="Ribos_protein_bS1-like"/>
</dbReference>
<feature type="domain" description="S1 motif" evidence="5">
    <location>
        <begin position="155"/>
        <end position="224"/>
    </location>
</feature>
<feature type="region of interest" description="Disordered" evidence="4">
    <location>
        <begin position="280"/>
        <end position="320"/>
    </location>
</feature>
<dbReference type="Gene3D" id="2.40.50.140">
    <property type="entry name" value="Nucleic acid-binding proteins"/>
    <property type="match status" value="2"/>
</dbReference>
<feature type="region of interest" description="Disordered" evidence="4">
    <location>
        <begin position="1"/>
        <end position="65"/>
    </location>
</feature>
<dbReference type="SMART" id="SM00316">
    <property type="entry name" value="S1"/>
    <property type="match status" value="2"/>
</dbReference>
<dbReference type="EMBL" id="DSMG01000100">
    <property type="protein sequence ID" value="HDX31819.1"/>
    <property type="molecule type" value="Genomic_DNA"/>
</dbReference>
<accession>A0A7C1FFZ9</accession>
<dbReference type="InterPro" id="IPR044146">
    <property type="entry name" value="S1_Tex"/>
</dbReference>
<gene>
    <name evidence="6" type="ORF">ENQ20_10065</name>
</gene>
<feature type="compositionally biased region" description="Polar residues" evidence="4">
    <location>
        <begin position="1"/>
        <end position="13"/>
    </location>
</feature>
<reference evidence="6" key="1">
    <citation type="journal article" date="2020" name="mSystems">
        <title>Genome- and Community-Level Interaction Insights into Carbon Utilization and Element Cycling Functions of Hydrothermarchaeota in Hydrothermal Sediment.</title>
        <authorList>
            <person name="Zhou Z."/>
            <person name="Liu Y."/>
            <person name="Xu W."/>
            <person name="Pan J."/>
            <person name="Luo Z.H."/>
            <person name="Li M."/>
        </authorList>
    </citation>
    <scope>NUCLEOTIDE SEQUENCE [LARGE SCALE GENOMIC DNA]</scope>
    <source>
        <strain evidence="6">SpSt-289</strain>
    </source>
</reference>
<dbReference type="PROSITE" id="PS50126">
    <property type="entry name" value="S1"/>
    <property type="match status" value="2"/>
</dbReference>
<evidence type="ECO:0000256" key="1">
    <source>
        <dbReference type="ARBA" id="ARBA00006767"/>
    </source>
</evidence>
<dbReference type="CDD" id="cd05685">
    <property type="entry name" value="S1_Tex"/>
    <property type="match status" value="1"/>
</dbReference>
<feature type="compositionally biased region" description="Polar residues" evidence="4">
    <location>
        <begin position="52"/>
        <end position="61"/>
    </location>
</feature>
<comment type="caution">
    <text evidence="6">The sequence shown here is derived from an EMBL/GenBank/DDBJ whole genome shotgun (WGS) entry which is preliminary data.</text>
</comment>
<feature type="compositionally biased region" description="Basic residues" evidence="4">
    <location>
        <begin position="289"/>
        <end position="302"/>
    </location>
</feature>
<dbReference type="Pfam" id="PF00575">
    <property type="entry name" value="S1"/>
    <property type="match status" value="2"/>
</dbReference>
<dbReference type="PANTHER" id="PTHR10724">
    <property type="entry name" value="30S RIBOSOMAL PROTEIN S1"/>
    <property type="match status" value="1"/>
</dbReference>
<proteinExistence type="inferred from homology"/>
<evidence type="ECO:0000256" key="4">
    <source>
        <dbReference type="SAM" id="MobiDB-lite"/>
    </source>
</evidence>
<dbReference type="AlphaFoldDB" id="A0A7C1FFZ9"/>
<dbReference type="GO" id="GO:0003729">
    <property type="term" value="F:mRNA binding"/>
    <property type="evidence" value="ECO:0007669"/>
    <property type="project" value="TreeGrafter"/>
</dbReference>
<feature type="compositionally biased region" description="Acidic residues" evidence="4">
    <location>
        <begin position="248"/>
        <end position="257"/>
    </location>
</feature>
<dbReference type="GO" id="GO:0005840">
    <property type="term" value="C:ribosome"/>
    <property type="evidence" value="ECO:0007669"/>
    <property type="project" value="UniProtKB-KW"/>
</dbReference>